<dbReference type="SMART" id="SM00740">
    <property type="entry name" value="PASTA"/>
    <property type="match status" value="3"/>
</dbReference>
<dbReference type="InterPro" id="IPR000719">
    <property type="entry name" value="Prot_kinase_dom"/>
</dbReference>
<dbReference type="PROSITE" id="PS00107">
    <property type="entry name" value="PROTEIN_KINASE_ATP"/>
    <property type="match status" value="1"/>
</dbReference>
<keyword evidence="11" id="KW-0812">Transmembrane</keyword>
<evidence type="ECO:0000256" key="9">
    <source>
        <dbReference type="PROSITE-ProRule" id="PRU10141"/>
    </source>
</evidence>
<evidence type="ECO:0000256" key="11">
    <source>
        <dbReference type="SAM" id="Phobius"/>
    </source>
</evidence>
<feature type="region of interest" description="Disordered" evidence="10">
    <location>
        <begin position="375"/>
        <end position="400"/>
    </location>
</feature>
<feature type="binding site" evidence="9">
    <location>
        <position position="41"/>
    </location>
    <ligand>
        <name>ATP</name>
        <dbReference type="ChEBI" id="CHEBI:30616"/>
    </ligand>
</feature>
<dbReference type="EMBL" id="FOHN01000001">
    <property type="protein sequence ID" value="SES62283.1"/>
    <property type="molecule type" value="Genomic_DNA"/>
</dbReference>
<dbReference type="PROSITE" id="PS51178">
    <property type="entry name" value="PASTA"/>
    <property type="match status" value="3"/>
</dbReference>
<reference evidence="14 15" key="1">
    <citation type="submission" date="2016-10" db="EMBL/GenBank/DDBJ databases">
        <authorList>
            <person name="de Groot N.N."/>
        </authorList>
    </citation>
    <scope>NUCLEOTIDE SEQUENCE [LARGE SCALE GENOMIC DNA]</scope>
    <source>
        <strain evidence="14 15">DSM 1801</strain>
    </source>
</reference>
<dbReference type="PANTHER" id="PTHR43289:SF34">
    <property type="entry name" value="SERINE_THREONINE-PROTEIN KINASE YBDM-RELATED"/>
    <property type="match status" value="1"/>
</dbReference>
<dbReference type="PANTHER" id="PTHR43289">
    <property type="entry name" value="MITOGEN-ACTIVATED PROTEIN KINASE KINASE KINASE 20-RELATED"/>
    <property type="match status" value="1"/>
</dbReference>
<dbReference type="CDD" id="cd06577">
    <property type="entry name" value="PASTA_pknB"/>
    <property type="match status" value="3"/>
</dbReference>
<feature type="compositionally biased region" description="Low complexity" evidence="10">
    <location>
        <begin position="387"/>
        <end position="399"/>
    </location>
</feature>
<evidence type="ECO:0000256" key="7">
    <source>
        <dbReference type="ARBA" id="ARBA00047899"/>
    </source>
</evidence>
<name>A0A1H9Y0T4_9FIRM</name>
<protein>
    <recommendedName>
        <fullName evidence="1">non-specific serine/threonine protein kinase</fullName>
        <ecNumber evidence="1">2.7.11.1</ecNumber>
    </recommendedName>
</protein>
<keyword evidence="2 14" id="KW-0723">Serine/threonine-protein kinase</keyword>
<evidence type="ECO:0000256" key="6">
    <source>
        <dbReference type="ARBA" id="ARBA00022840"/>
    </source>
</evidence>
<gene>
    <name evidence="14" type="ORF">SAMN04487772_10142</name>
</gene>
<evidence type="ECO:0000313" key="14">
    <source>
        <dbReference type="EMBL" id="SES62283.1"/>
    </source>
</evidence>
<dbReference type="SUPFAM" id="SSF54184">
    <property type="entry name" value="Penicillin-binding protein 2x (pbp-2x), c-terminal domain"/>
    <property type="match status" value="1"/>
</dbReference>
<dbReference type="Gene3D" id="3.30.10.20">
    <property type="match status" value="3"/>
</dbReference>
<evidence type="ECO:0000256" key="10">
    <source>
        <dbReference type="SAM" id="MobiDB-lite"/>
    </source>
</evidence>
<keyword evidence="6 9" id="KW-0067">ATP-binding</keyword>
<dbReference type="FunFam" id="1.10.510.10:FF:000021">
    <property type="entry name" value="Serine/threonine protein kinase"/>
    <property type="match status" value="1"/>
</dbReference>
<evidence type="ECO:0000256" key="8">
    <source>
        <dbReference type="ARBA" id="ARBA00048679"/>
    </source>
</evidence>
<dbReference type="CDD" id="cd14014">
    <property type="entry name" value="STKc_PknB_like"/>
    <property type="match status" value="1"/>
</dbReference>
<keyword evidence="4 9" id="KW-0547">Nucleotide-binding</keyword>
<dbReference type="GO" id="GO:0005524">
    <property type="term" value="F:ATP binding"/>
    <property type="evidence" value="ECO:0007669"/>
    <property type="project" value="UniProtKB-UniRule"/>
</dbReference>
<keyword evidence="3" id="KW-0808">Transferase</keyword>
<dbReference type="PROSITE" id="PS50011">
    <property type="entry name" value="PROTEIN_KINASE_DOM"/>
    <property type="match status" value="1"/>
</dbReference>
<feature type="region of interest" description="Disordered" evidence="10">
    <location>
        <begin position="304"/>
        <end position="334"/>
    </location>
</feature>
<dbReference type="EC" id="2.7.11.1" evidence="1"/>
<keyword evidence="5 14" id="KW-0418">Kinase</keyword>
<dbReference type="InterPro" id="IPR011009">
    <property type="entry name" value="Kinase-like_dom_sf"/>
</dbReference>
<feature type="domain" description="PASTA" evidence="13">
    <location>
        <begin position="532"/>
        <end position="599"/>
    </location>
</feature>
<keyword evidence="11" id="KW-0472">Membrane</keyword>
<evidence type="ECO:0000256" key="5">
    <source>
        <dbReference type="ARBA" id="ARBA00022777"/>
    </source>
</evidence>
<feature type="domain" description="PASTA" evidence="13">
    <location>
        <begin position="463"/>
        <end position="529"/>
    </location>
</feature>
<feature type="domain" description="PASTA" evidence="13">
    <location>
        <begin position="396"/>
        <end position="462"/>
    </location>
</feature>
<dbReference type="Gene3D" id="3.30.200.20">
    <property type="entry name" value="Phosphorylase Kinase, domain 1"/>
    <property type="match status" value="1"/>
</dbReference>
<organism evidence="14 15">
    <name type="scientific">[Clostridium] polysaccharolyticum</name>
    <dbReference type="NCBI Taxonomy" id="29364"/>
    <lineage>
        <taxon>Bacteria</taxon>
        <taxon>Bacillati</taxon>
        <taxon>Bacillota</taxon>
        <taxon>Clostridia</taxon>
        <taxon>Lachnospirales</taxon>
        <taxon>Lachnospiraceae</taxon>
    </lineage>
</organism>
<keyword evidence="11" id="KW-1133">Transmembrane helix</keyword>
<accession>A0A1H9Y0T4</accession>
<feature type="compositionally biased region" description="Acidic residues" evidence="10">
    <location>
        <begin position="316"/>
        <end position="334"/>
    </location>
</feature>
<dbReference type="Pfam" id="PF03793">
    <property type="entry name" value="PASTA"/>
    <property type="match status" value="3"/>
</dbReference>
<dbReference type="Gene3D" id="1.10.510.10">
    <property type="entry name" value="Transferase(Phosphotransferase) domain 1"/>
    <property type="match status" value="1"/>
</dbReference>
<dbReference type="RefSeq" id="WP_092474732.1">
    <property type="nucleotide sequence ID" value="NZ_FOHN01000001.1"/>
</dbReference>
<dbReference type="GO" id="GO:0004674">
    <property type="term" value="F:protein serine/threonine kinase activity"/>
    <property type="evidence" value="ECO:0007669"/>
    <property type="project" value="UniProtKB-KW"/>
</dbReference>
<evidence type="ECO:0000256" key="4">
    <source>
        <dbReference type="ARBA" id="ARBA00022741"/>
    </source>
</evidence>
<dbReference type="OrthoDB" id="9788659at2"/>
<dbReference type="SMART" id="SM00220">
    <property type="entry name" value="S_TKc"/>
    <property type="match status" value="1"/>
</dbReference>
<dbReference type="Proteomes" id="UP000199800">
    <property type="component" value="Unassembled WGS sequence"/>
</dbReference>
<evidence type="ECO:0000256" key="3">
    <source>
        <dbReference type="ARBA" id="ARBA00022679"/>
    </source>
</evidence>
<keyword evidence="15" id="KW-1185">Reference proteome</keyword>
<evidence type="ECO:0000259" key="12">
    <source>
        <dbReference type="PROSITE" id="PS50011"/>
    </source>
</evidence>
<sequence>MVRPGMLISDRYEIIEKVGTGGMADVYKAKCHRLNRFVAIKVLKAEYSEDENFVEKFRGEAQSAAGLSHPNIVNVYDVGDDDGLHYIVMELVEGITLKSFIERKGKLDVKEVLGISIQIAQGMEAAHANHIVHRDIKPQNIIISREGKVKVTDFGIAKAATSNTITSNAMGSVHYISPEQARGGYSDDKSDIYSLGITMYEMLSGRVPFTGENTISVALLHIQGEAASLRDLDPTIPISIDKIVQKCMQKKPERRYPNVSELIKDLRLAITNPNDDFVKIPPMVIVDSPTIHISDDEINHIKSASKENQNIYHDLDEPEEAEDDKEDDEDDEEDIDPKVEKMLHIGGAVVGVVLVGLIVFIIFKVFIGGSGSDKPVLPSAEPSVTQEAAPSPATSEAPSVNVPDVVGKSLEEAKTLLEEAKVKYTIENEYSSFVKAGNVISTDPKAGEEIPSDKEVVVTVSRGTQKLEVPNVAGKSVEDAVRELEAAGFAVKKDTANSDSVEEGKVVYTEPKAGSETEKGATITVFESLGAEVKYVYVPDLTNQTQADAESRLKSSNLVLGKVRYKNSDTYKEGKVIDQTYSVNSKVEEGTAIGVTISLGPKKKAVYKYYGDAVVTYNPFDFEDESGKVEIILSQSGHSKTVYSEECTYGDFPLPLSDIEGYDESNGTLTMYVDGEQRGDSISISFTKVEQ</sequence>
<feature type="domain" description="Protein kinase" evidence="12">
    <location>
        <begin position="12"/>
        <end position="268"/>
    </location>
</feature>
<dbReference type="FunFam" id="3.30.200.20:FF:000035">
    <property type="entry name" value="Serine/threonine protein kinase Stk1"/>
    <property type="match status" value="1"/>
</dbReference>
<evidence type="ECO:0000313" key="15">
    <source>
        <dbReference type="Proteomes" id="UP000199800"/>
    </source>
</evidence>
<dbReference type="PROSITE" id="PS00108">
    <property type="entry name" value="PROTEIN_KINASE_ST"/>
    <property type="match status" value="1"/>
</dbReference>
<evidence type="ECO:0000259" key="13">
    <source>
        <dbReference type="PROSITE" id="PS51178"/>
    </source>
</evidence>
<dbReference type="InterPro" id="IPR005543">
    <property type="entry name" value="PASTA_dom"/>
</dbReference>
<dbReference type="InterPro" id="IPR017441">
    <property type="entry name" value="Protein_kinase_ATP_BS"/>
</dbReference>
<proteinExistence type="predicted"/>
<dbReference type="AlphaFoldDB" id="A0A1H9Y0T4"/>
<dbReference type="InterPro" id="IPR008271">
    <property type="entry name" value="Ser/Thr_kinase_AS"/>
</dbReference>
<dbReference type="STRING" id="29364.SAMN04487772_10142"/>
<evidence type="ECO:0000256" key="1">
    <source>
        <dbReference type="ARBA" id="ARBA00012513"/>
    </source>
</evidence>
<comment type="catalytic activity">
    <reaction evidence="7">
        <text>L-threonyl-[protein] + ATP = O-phospho-L-threonyl-[protein] + ADP + H(+)</text>
        <dbReference type="Rhea" id="RHEA:46608"/>
        <dbReference type="Rhea" id="RHEA-COMP:11060"/>
        <dbReference type="Rhea" id="RHEA-COMP:11605"/>
        <dbReference type="ChEBI" id="CHEBI:15378"/>
        <dbReference type="ChEBI" id="CHEBI:30013"/>
        <dbReference type="ChEBI" id="CHEBI:30616"/>
        <dbReference type="ChEBI" id="CHEBI:61977"/>
        <dbReference type="ChEBI" id="CHEBI:456216"/>
        <dbReference type="EC" id="2.7.11.1"/>
    </reaction>
</comment>
<evidence type="ECO:0000256" key="2">
    <source>
        <dbReference type="ARBA" id="ARBA00022527"/>
    </source>
</evidence>
<comment type="catalytic activity">
    <reaction evidence="8">
        <text>L-seryl-[protein] + ATP = O-phospho-L-seryl-[protein] + ADP + H(+)</text>
        <dbReference type="Rhea" id="RHEA:17989"/>
        <dbReference type="Rhea" id="RHEA-COMP:9863"/>
        <dbReference type="Rhea" id="RHEA-COMP:11604"/>
        <dbReference type="ChEBI" id="CHEBI:15378"/>
        <dbReference type="ChEBI" id="CHEBI:29999"/>
        <dbReference type="ChEBI" id="CHEBI:30616"/>
        <dbReference type="ChEBI" id="CHEBI:83421"/>
        <dbReference type="ChEBI" id="CHEBI:456216"/>
        <dbReference type="EC" id="2.7.11.1"/>
    </reaction>
</comment>
<dbReference type="Pfam" id="PF00069">
    <property type="entry name" value="Pkinase"/>
    <property type="match status" value="1"/>
</dbReference>
<dbReference type="NCBIfam" id="NF033483">
    <property type="entry name" value="PknB_PASTA_kin"/>
    <property type="match status" value="1"/>
</dbReference>
<feature type="transmembrane region" description="Helical" evidence="11">
    <location>
        <begin position="342"/>
        <end position="367"/>
    </location>
</feature>
<dbReference type="SUPFAM" id="SSF56112">
    <property type="entry name" value="Protein kinase-like (PK-like)"/>
    <property type="match status" value="1"/>
</dbReference>